<reference evidence="2 3" key="1">
    <citation type="submission" date="2019-01" db="EMBL/GenBank/DDBJ databases">
        <title>Vagococcus silagei sp. nov. isolated from brewer's grain.</title>
        <authorList>
            <person name="Guu J.-R."/>
        </authorList>
    </citation>
    <scope>NUCLEOTIDE SEQUENCE [LARGE SCALE GENOMIC DNA]</scope>
    <source>
        <strain evidence="2 3">2B-2</strain>
    </source>
</reference>
<dbReference type="AlphaFoldDB" id="A0A4S3B413"/>
<keyword evidence="1" id="KW-0472">Membrane</keyword>
<sequence length="173" mass="19965">MILIFYFYYFYLLNKGVKYEVETFNLLKQYYQVETHRAPNTIKDLLSLEKSLGVNVYTKARKGAKRCVLIAILMFIASCGLGFYIGQNHSSAVTFETATNAVRVVYISFLVLLFGAYIMVLIGIFLCARAEKVAKKESWQLVLKKLNIKTRNSAFEKRDWKKNLPNYVLSSIE</sequence>
<gene>
    <name evidence="2" type="ORF">ESZ54_04855</name>
</gene>
<evidence type="ECO:0000313" key="2">
    <source>
        <dbReference type="EMBL" id="THB61552.1"/>
    </source>
</evidence>
<keyword evidence="1" id="KW-1133">Transmembrane helix</keyword>
<dbReference type="EMBL" id="SDGV01000011">
    <property type="protein sequence ID" value="THB61552.1"/>
    <property type="molecule type" value="Genomic_DNA"/>
</dbReference>
<keyword evidence="3" id="KW-1185">Reference proteome</keyword>
<accession>A0A4S3B413</accession>
<dbReference type="Proteomes" id="UP000310506">
    <property type="component" value="Unassembled WGS sequence"/>
</dbReference>
<evidence type="ECO:0000256" key="1">
    <source>
        <dbReference type="SAM" id="Phobius"/>
    </source>
</evidence>
<keyword evidence="1" id="KW-0812">Transmembrane</keyword>
<name>A0A4S3B413_9ENTE</name>
<organism evidence="2 3">
    <name type="scientific">Vagococcus silagei</name>
    <dbReference type="NCBI Taxonomy" id="2508885"/>
    <lineage>
        <taxon>Bacteria</taxon>
        <taxon>Bacillati</taxon>
        <taxon>Bacillota</taxon>
        <taxon>Bacilli</taxon>
        <taxon>Lactobacillales</taxon>
        <taxon>Enterococcaceae</taxon>
        <taxon>Vagococcus</taxon>
    </lineage>
</organism>
<comment type="caution">
    <text evidence="2">The sequence shown here is derived from an EMBL/GenBank/DDBJ whole genome shotgun (WGS) entry which is preliminary data.</text>
</comment>
<proteinExistence type="predicted"/>
<protein>
    <submittedName>
        <fullName evidence="2">Uncharacterized protein</fullName>
    </submittedName>
</protein>
<dbReference type="RefSeq" id="WP_136136563.1">
    <property type="nucleotide sequence ID" value="NZ_SDGV01000011.1"/>
</dbReference>
<feature type="transmembrane region" description="Helical" evidence="1">
    <location>
        <begin position="105"/>
        <end position="128"/>
    </location>
</feature>
<feature type="transmembrane region" description="Helical" evidence="1">
    <location>
        <begin position="67"/>
        <end position="85"/>
    </location>
</feature>
<evidence type="ECO:0000313" key="3">
    <source>
        <dbReference type="Proteomes" id="UP000310506"/>
    </source>
</evidence>